<proteinExistence type="predicted"/>
<dbReference type="InterPro" id="IPR052177">
    <property type="entry name" value="Divisome_Glycosyl_Hydrolase"/>
</dbReference>
<name>A0A7G9WDL8_9FIRM</name>
<keyword evidence="1" id="KW-0732">Signal</keyword>
<feature type="domain" description="Glycosyl hydrolase-like 10" evidence="3">
    <location>
        <begin position="77"/>
        <end position="379"/>
    </location>
</feature>
<protein>
    <submittedName>
        <fullName evidence="4">Family 10 glycosylhydrolase</fullName>
    </submittedName>
</protein>
<dbReference type="Proteomes" id="UP000516046">
    <property type="component" value="Chromosome"/>
</dbReference>
<evidence type="ECO:0000259" key="3">
    <source>
        <dbReference type="Pfam" id="PF02638"/>
    </source>
</evidence>
<sequence>MVISFFHKHRQIVAVMMLAAVVLITMAVNRLDSGEKPVATVQTAISGQTAVNAAASTSGAPAQSVPATTAAAAAKNEMRAVWVPYMTLDRSAQSDKSEAAFISMFTQIVQNAKAKGMNTLIVHVRAFGDALYPSKYYPWSNLTGNTQGVNPGYDPLKDMVDITHKAGLQFHAWVNPLRIQLENTPSILAQNNPWNTFHNDSAKSNWAVSYKNGKYLDPGWDGVRRYIADSVAEIVKNYAVDGVQFDDYFYPDEGADFDKASYGAYCTGKKDGEVLSLADWRCANINDLISRTYRAVKENRAAAVFGVSPQGNLSNDRKIGADAAAWCQAQGYVDYVCPQLYYNYDNPVLPYDKAVQTWKSLVTAKNVKLYFGLGVYKTDTDVDSGSWKNSVDIIARQIQTGRAQKCDGFMFYAYDDMMSQNRQQEIQNVVKLFQ</sequence>
<evidence type="ECO:0000313" key="5">
    <source>
        <dbReference type="Proteomes" id="UP000516046"/>
    </source>
</evidence>
<dbReference type="EMBL" id="CP060696">
    <property type="protein sequence ID" value="QNO16780.1"/>
    <property type="molecule type" value="Genomic_DNA"/>
</dbReference>
<dbReference type="Pfam" id="PF02638">
    <property type="entry name" value="GHL10"/>
    <property type="match status" value="1"/>
</dbReference>
<dbReference type="Gene3D" id="3.20.20.80">
    <property type="entry name" value="Glycosidases"/>
    <property type="match status" value="1"/>
</dbReference>
<organism evidence="4 5">
    <name type="scientific">Caproicibacterium amylolyticum</name>
    <dbReference type="NCBI Taxonomy" id="2766537"/>
    <lineage>
        <taxon>Bacteria</taxon>
        <taxon>Bacillati</taxon>
        <taxon>Bacillota</taxon>
        <taxon>Clostridia</taxon>
        <taxon>Eubacteriales</taxon>
        <taxon>Oscillospiraceae</taxon>
        <taxon>Caproicibacterium</taxon>
    </lineage>
</organism>
<dbReference type="SUPFAM" id="SSF51445">
    <property type="entry name" value="(Trans)glycosidases"/>
    <property type="match status" value="1"/>
</dbReference>
<evidence type="ECO:0000313" key="4">
    <source>
        <dbReference type="EMBL" id="QNO16780.1"/>
    </source>
</evidence>
<dbReference type="PANTHER" id="PTHR43405">
    <property type="entry name" value="GLYCOSYL HYDROLASE DIGH"/>
    <property type="match status" value="1"/>
</dbReference>
<dbReference type="AlphaFoldDB" id="A0A7G9WDL8"/>
<dbReference type="PANTHER" id="PTHR43405:SF1">
    <property type="entry name" value="GLYCOSYL HYDROLASE DIGH"/>
    <property type="match status" value="1"/>
</dbReference>
<dbReference type="InterPro" id="IPR017853">
    <property type="entry name" value="GH"/>
</dbReference>
<accession>A0A7G9WDL8</accession>
<keyword evidence="2" id="KW-0812">Transmembrane</keyword>
<dbReference type="KEGG" id="caml:H6X83_07270"/>
<dbReference type="InterPro" id="IPR003790">
    <property type="entry name" value="GHL10"/>
</dbReference>
<keyword evidence="5" id="KW-1185">Reference proteome</keyword>
<dbReference type="GO" id="GO:0016787">
    <property type="term" value="F:hydrolase activity"/>
    <property type="evidence" value="ECO:0007669"/>
    <property type="project" value="UniProtKB-KW"/>
</dbReference>
<evidence type="ECO:0000256" key="2">
    <source>
        <dbReference type="SAM" id="Phobius"/>
    </source>
</evidence>
<gene>
    <name evidence="4" type="ORF">H6X83_07270</name>
</gene>
<reference evidence="4 5" key="1">
    <citation type="submission" date="2020-08" db="EMBL/GenBank/DDBJ databases">
        <authorList>
            <person name="Ren C."/>
            <person name="Gu Y."/>
            <person name="Xu Y."/>
        </authorList>
    </citation>
    <scope>NUCLEOTIDE SEQUENCE [LARGE SCALE GENOMIC DNA]</scope>
    <source>
        <strain evidence="4 5">LBM18003</strain>
    </source>
</reference>
<keyword evidence="2" id="KW-0472">Membrane</keyword>
<evidence type="ECO:0000256" key="1">
    <source>
        <dbReference type="ARBA" id="ARBA00022729"/>
    </source>
</evidence>
<keyword evidence="2" id="KW-1133">Transmembrane helix</keyword>
<dbReference type="RefSeq" id="WP_212505847.1">
    <property type="nucleotide sequence ID" value="NZ_CP060696.1"/>
</dbReference>
<keyword evidence="4" id="KW-0378">Hydrolase</keyword>
<feature type="transmembrane region" description="Helical" evidence="2">
    <location>
        <begin position="12"/>
        <end position="31"/>
    </location>
</feature>